<protein>
    <submittedName>
        <fullName evidence="1">Uncharacterized protein</fullName>
    </submittedName>
</protein>
<dbReference type="SUPFAM" id="SSF53756">
    <property type="entry name" value="UDP-Glycosyltransferase/glycogen phosphorylase"/>
    <property type="match status" value="1"/>
</dbReference>
<name>X1T7H5_9ZZZZ</name>
<dbReference type="EMBL" id="BARW01018681">
    <property type="protein sequence ID" value="GAJ01318.1"/>
    <property type="molecule type" value="Genomic_DNA"/>
</dbReference>
<accession>X1T7H5</accession>
<organism evidence="1">
    <name type="scientific">marine sediment metagenome</name>
    <dbReference type="NCBI Taxonomy" id="412755"/>
    <lineage>
        <taxon>unclassified sequences</taxon>
        <taxon>metagenomes</taxon>
        <taxon>ecological metagenomes</taxon>
    </lineage>
</organism>
<dbReference type="AlphaFoldDB" id="X1T7H5"/>
<proteinExistence type="predicted"/>
<feature type="non-terminal residue" evidence="1">
    <location>
        <position position="276"/>
    </location>
</feature>
<comment type="caution">
    <text evidence="1">The sequence shown here is derived from an EMBL/GenBank/DDBJ whole genome shotgun (WGS) entry which is preliminary data.</text>
</comment>
<feature type="non-terminal residue" evidence="1">
    <location>
        <position position="1"/>
    </location>
</feature>
<reference evidence="1" key="1">
    <citation type="journal article" date="2014" name="Front. Microbiol.">
        <title>High frequency of phylogenetically diverse reductive dehalogenase-homologous genes in deep subseafloor sedimentary metagenomes.</title>
        <authorList>
            <person name="Kawai M."/>
            <person name="Futagami T."/>
            <person name="Toyoda A."/>
            <person name="Takaki Y."/>
            <person name="Nishi S."/>
            <person name="Hori S."/>
            <person name="Arai W."/>
            <person name="Tsubouchi T."/>
            <person name="Morono Y."/>
            <person name="Uchiyama I."/>
            <person name="Ito T."/>
            <person name="Fujiyama A."/>
            <person name="Inagaki F."/>
            <person name="Takami H."/>
        </authorList>
    </citation>
    <scope>NUCLEOTIDE SEQUENCE</scope>
    <source>
        <strain evidence="1">Expedition CK06-06</strain>
    </source>
</reference>
<sequence length="276" mass="31017">RIVSTYPPKKCGIGTFSRDLATALGSFMGEIGSVRVAAIDNGDGPYAIPVDLTIEQYNPKSWRRVASIILTRAHEVTNPTVVLLQHEYGLDPGEKGNTHKGNNFVNIARIFQHGGLMTLTYLHTVPASPNDHQRRTIQDLAKYSDSLIVTTRSATDILASDTYQIDSSKLKHIDHGIRMHNPSQRGRLSIKKEYGLEEMLLITTLGLHSARKGIEFSIRAYTQFLKESCTEEQRENIVYLIAGQCHPDRRAQEYQAVINKTLKESKLRWCEAKEPS</sequence>
<evidence type="ECO:0000313" key="1">
    <source>
        <dbReference type="EMBL" id="GAJ01318.1"/>
    </source>
</evidence>
<gene>
    <name evidence="1" type="ORF">S12H4_31931</name>
</gene>
<dbReference type="Gene3D" id="3.40.50.2000">
    <property type="entry name" value="Glycogen Phosphorylase B"/>
    <property type="match status" value="2"/>
</dbReference>